<feature type="non-terminal residue" evidence="2">
    <location>
        <position position="126"/>
    </location>
</feature>
<name>A0A5E4DAF5_MARMO</name>
<feature type="region of interest" description="Disordered" evidence="1">
    <location>
        <begin position="21"/>
        <end position="53"/>
    </location>
</feature>
<protein>
    <submittedName>
        <fullName evidence="2">Uncharacterized protein</fullName>
    </submittedName>
</protein>
<dbReference type="Proteomes" id="UP000335636">
    <property type="component" value="Unassembled WGS sequence"/>
</dbReference>
<organism evidence="2 3">
    <name type="scientific">Marmota monax</name>
    <name type="common">Woodchuck</name>
    <dbReference type="NCBI Taxonomy" id="9995"/>
    <lineage>
        <taxon>Eukaryota</taxon>
        <taxon>Metazoa</taxon>
        <taxon>Chordata</taxon>
        <taxon>Craniata</taxon>
        <taxon>Vertebrata</taxon>
        <taxon>Euteleostomi</taxon>
        <taxon>Mammalia</taxon>
        <taxon>Eutheria</taxon>
        <taxon>Euarchontoglires</taxon>
        <taxon>Glires</taxon>
        <taxon>Rodentia</taxon>
        <taxon>Sciuromorpha</taxon>
        <taxon>Sciuridae</taxon>
        <taxon>Xerinae</taxon>
        <taxon>Marmotini</taxon>
        <taxon>Marmota</taxon>
    </lineage>
</organism>
<evidence type="ECO:0000256" key="1">
    <source>
        <dbReference type="SAM" id="MobiDB-lite"/>
    </source>
</evidence>
<evidence type="ECO:0000313" key="2">
    <source>
        <dbReference type="EMBL" id="VTJ89739.1"/>
    </source>
</evidence>
<reference evidence="2" key="1">
    <citation type="submission" date="2019-04" db="EMBL/GenBank/DDBJ databases">
        <authorList>
            <person name="Alioto T."/>
            <person name="Alioto T."/>
        </authorList>
    </citation>
    <scope>NUCLEOTIDE SEQUENCE [LARGE SCALE GENOMIC DNA]</scope>
</reference>
<sequence>MDPRVPPGATTDQVSMEVTACTSGDSQAAQQSQSGQGSRCVHSSQAPPAGRAGPAPWGWFCWSLEGEAGKALGPGCVASGSGGGLQDPCTRCGLSPADVRLRRLIPEPAALRVLQTFNQSLSVLTL</sequence>
<feature type="compositionally biased region" description="Low complexity" evidence="1">
    <location>
        <begin position="23"/>
        <end position="38"/>
    </location>
</feature>
<keyword evidence="3" id="KW-1185">Reference proteome</keyword>
<dbReference type="EMBL" id="CABDUW010003769">
    <property type="protein sequence ID" value="VTJ89739.1"/>
    <property type="molecule type" value="Genomic_DNA"/>
</dbReference>
<dbReference type="AlphaFoldDB" id="A0A5E4DAF5"/>
<gene>
    <name evidence="2" type="ORF">MONAX_5E012683</name>
</gene>
<evidence type="ECO:0000313" key="3">
    <source>
        <dbReference type="Proteomes" id="UP000335636"/>
    </source>
</evidence>
<accession>A0A5E4DAF5</accession>
<proteinExistence type="predicted"/>
<comment type="caution">
    <text evidence="2">The sequence shown here is derived from an EMBL/GenBank/DDBJ whole genome shotgun (WGS) entry which is preliminary data.</text>
</comment>